<comment type="cofactor">
    <cofactor evidence="1">
        <name>Mg(2+)</name>
        <dbReference type="ChEBI" id="CHEBI:18420"/>
    </cofactor>
</comment>
<dbReference type="PANTHER" id="PTHR43046">
    <property type="entry name" value="GDP-MANNOSE MANNOSYL HYDROLASE"/>
    <property type="match status" value="1"/>
</dbReference>
<dbReference type="PATRIC" id="fig|60890.4.peg.2243"/>
<evidence type="ECO:0000256" key="1">
    <source>
        <dbReference type="ARBA" id="ARBA00001946"/>
    </source>
</evidence>
<reference evidence="4 5" key="1">
    <citation type="submission" date="2016-04" db="EMBL/GenBank/DDBJ databases">
        <authorList>
            <person name="Evans L.H."/>
            <person name="Alamgir A."/>
            <person name="Owens N."/>
            <person name="Weber N.D."/>
            <person name="Virtaneva K."/>
            <person name="Barbian K."/>
            <person name="Babar A."/>
            <person name="Rosenke K."/>
        </authorList>
    </citation>
    <scope>NUCLEOTIDE SEQUENCE [LARGE SCALE GENOMIC DNA]</scope>
    <source>
        <strain evidence="4 5">JL2886</strain>
    </source>
</reference>
<dbReference type="Pfam" id="PF00293">
    <property type="entry name" value="NUDIX"/>
    <property type="match status" value="1"/>
</dbReference>
<evidence type="ECO:0000259" key="3">
    <source>
        <dbReference type="PROSITE" id="PS51462"/>
    </source>
</evidence>
<dbReference type="GO" id="GO:0016787">
    <property type="term" value="F:hydrolase activity"/>
    <property type="evidence" value="ECO:0007669"/>
    <property type="project" value="UniProtKB-KW"/>
</dbReference>
<dbReference type="PROSITE" id="PS51462">
    <property type="entry name" value="NUDIX"/>
    <property type="match status" value="1"/>
</dbReference>
<dbReference type="InterPro" id="IPR000086">
    <property type="entry name" value="NUDIX_hydrolase_dom"/>
</dbReference>
<dbReference type="SUPFAM" id="SSF55811">
    <property type="entry name" value="Nudix"/>
    <property type="match status" value="1"/>
</dbReference>
<feature type="domain" description="Nudix hydrolase" evidence="3">
    <location>
        <begin position="19"/>
        <end position="150"/>
    </location>
</feature>
<protein>
    <submittedName>
        <fullName evidence="4">NUDIX hydrolase</fullName>
    </submittedName>
</protein>
<evidence type="ECO:0000313" key="4">
    <source>
        <dbReference type="EMBL" id="ANP37204.1"/>
    </source>
</evidence>
<dbReference type="InterPro" id="IPR015797">
    <property type="entry name" value="NUDIX_hydrolase-like_dom_sf"/>
</dbReference>
<gene>
    <name evidence="4" type="ORF">JL2886_02315</name>
</gene>
<organism evidence="4 5">
    <name type="scientific">Phaeobacter gallaeciensis</name>
    <dbReference type="NCBI Taxonomy" id="60890"/>
    <lineage>
        <taxon>Bacteria</taxon>
        <taxon>Pseudomonadati</taxon>
        <taxon>Pseudomonadota</taxon>
        <taxon>Alphaproteobacteria</taxon>
        <taxon>Rhodobacterales</taxon>
        <taxon>Roseobacteraceae</taxon>
        <taxon>Phaeobacter</taxon>
    </lineage>
</organism>
<dbReference type="AlphaFoldDB" id="A0A1B0ZSU7"/>
<dbReference type="CDD" id="cd04684">
    <property type="entry name" value="NUDIX_Hydrolase"/>
    <property type="match status" value="1"/>
</dbReference>
<evidence type="ECO:0000256" key="2">
    <source>
        <dbReference type="ARBA" id="ARBA00022801"/>
    </source>
</evidence>
<keyword evidence="2 4" id="KW-0378">Hydrolase</keyword>
<accession>A0A1B0ZSU7</accession>
<dbReference type="PROSITE" id="PS00893">
    <property type="entry name" value="NUDIX_BOX"/>
    <property type="match status" value="1"/>
</dbReference>
<dbReference type="InterPro" id="IPR020084">
    <property type="entry name" value="NUDIX_hydrolase_CS"/>
</dbReference>
<name>A0A1B0ZSU7_9RHOB</name>
<dbReference type="EMBL" id="CP015124">
    <property type="protein sequence ID" value="ANP37204.1"/>
    <property type="molecule type" value="Genomic_DNA"/>
</dbReference>
<proteinExistence type="predicted"/>
<sequence length="150" mass="16854">MKGAHVIRRFGKPPEAGRSYRLRPGIYALLPRDGQLLLTCQMDPGPDIQLPGGGIDPGESPLPALHREVYEETGWSIAAPRRLGAFRRFVFMPEYHLWAEKLCHIYMARPLQRLGPPLEPGHEALWMPADEAVTHLGNPGDRHFAARFCP</sequence>
<evidence type="ECO:0000313" key="5">
    <source>
        <dbReference type="Proteomes" id="UP000092565"/>
    </source>
</evidence>
<dbReference type="Gene3D" id="3.90.79.10">
    <property type="entry name" value="Nucleoside Triphosphate Pyrophosphohydrolase"/>
    <property type="match status" value="1"/>
</dbReference>
<keyword evidence="5" id="KW-1185">Reference proteome</keyword>
<dbReference type="PANTHER" id="PTHR43046:SF14">
    <property type="entry name" value="MUTT_NUDIX FAMILY PROTEIN"/>
    <property type="match status" value="1"/>
</dbReference>
<dbReference type="Proteomes" id="UP000092565">
    <property type="component" value="Chromosome"/>
</dbReference>